<keyword evidence="2" id="KW-0472">Membrane</keyword>
<reference evidence="3 4" key="2">
    <citation type="submission" date="2019-05" db="EMBL/GenBank/DDBJ databases">
        <title>Glycomyces buryatensis sp. nov.</title>
        <authorList>
            <person name="Nikitina E."/>
        </authorList>
    </citation>
    <scope>NUCLEOTIDE SEQUENCE [LARGE SCALE GENOMIC DNA]</scope>
    <source>
        <strain evidence="3 4">18</strain>
    </source>
</reference>
<dbReference type="RefSeq" id="WP_136534529.1">
    <property type="nucleotide sequence ID" value="NZ_STGY01000042.1"/>
</dbReference>
<keyword evidence="2" id="KW-0812">Transmembrane</keyword>
<evidence type="ECO:0000313" key="4">
    <source>
        <dbReference type="Proteomes" id="UP000308760"/>
    </source>
</evidence>
<name>A0A4V4HSG0_9ACTN</name>
<feature type="region of interest" description="Disordered" evidence="1">
    <location>
        <begin position="121"/>
        <end position="160"/>
    </location>
</feature>
<dbReference type="AlphaFoldDB" id="A0A4V4HSG0"/>
<accession>A0A4V4HSG0</accession>
<feature type="region of interest" description="Disordered" evidence="1">
    <location>
        <begin position="1"/>
        <end position="91"/>
    </location>
</feature>
<feature type="compositionally biased region" description="Polar residues" evidence="1">
    <location>
        <begin position="29"/>
        <end position="39"/>
    </location>
</feature>
<dbReference type="Proteomes" id="UP000308760">
    <property type="component" value="Unassembled WGS sequence"/>
</dbReference>
<feature type="transmembrane region" description="Helical" evidence="2">
    <location>
        <begin position="95"/>
        <end position="120"/>
    </location>
</feature>
<dbReference type="OrthoDB" id="5193481at2"/>
<comment type="caution">
    <text evidence="3">The sequence shown here is derived from an EMBL/GenBank/DDBJ whole genome shotgun (WGS) entry which is preliminary data.</text>
</comment>
<organism evidence="3 4">
    <name type="scientific">Glycomyces buryatensis</name>
    <dbReference type="NCBI Taxonomy" id="2570927"/>
    <lineage>
        <taxon>Bacteria</taxon>
        <taxon>Bacillati</taxon>
        <taxon>Actinomycetota</taxon>
        <taxon>Actinomycetes</taxon>
        <taxon>Glycomycetales</taxon>
        <taxon>Glycomycetaceae</taxon>
        <taxon>Glycomyces</taxon>
    </lineage>
</organism>
<evidence type="ECO:0000256" key="1">
    <source>
        <dbReference type="SAM" id="MobiDB-lite"/>
    </source>
</evidence>
<dbReference type="EMBL" id="STGY01000042">
    <property type="protein sequence ID" value="THV41566.1"/>
    <property type="molecule type" value="Genomic_DNA"/>
</dbReference>
<feature type="compositionally biased region" description="Gly residues" evidence="1">
    <location>
        <begin position="9"/>
        <end position="23"/>
    </location>
</feature>
<evidence type="ECO:0000256" key="2">
    <source>
        <dbReference type="SAM" id="Phobius"/>
    </source>
</evidence>
<gene>
    <name evidence="3" type="ORF">FAB82_10680</name>
</gene>
<keyword evidence="4" id="KW-1185">Reference proteome</keyword>
<feature type="compositionally biased region" description="Low complexity" evidence="1">
    <location>
        <begin position="129"/>
        <end position="143"/>
    </location>
</feature>
<reference evidence="4" key="1">
    <citation type="submission" date="2019-04" db="EMBL/GenBank/DDBJ databases">
        <title>Nocardioides xinjiangensis sp. nov.</title>
        <authorList>
            <person name="Liu S."/>
        </authorList>
    </citation>
    <scope>NUCLEOTIDE SEQUENCE [LARGE SCALE GENOMIC DNA]</scope>
    <source>
        <strain evidence="4">18</strain>
    </source>
</reference>
<protein>
    <submittedName>
        <fullName evidence="3">Uncharacterized protein</fullName>
    </submittedName>
</protein>
<feature type="compositionally biased region" description="Gly residues" evidence="1">
    <location>
        <begin position="44"/>
        <end position="68"/>
    </location>
</feature>
<feature type="compositionally biased region" description="Polar residues" evidence="1">
    <location>
        <begin position="73"/>
        <end position="82"/>
    </location>
</feature>
<keyword evidence="2" id="KW-1133">Transmembrane helix</keyword>
<sequence>MTVPPNYGQGPGGQQPPGYGYGSGPDPQTPANGYGSTPDPQSGSGFGYQPGQSSGGYGGAPGPAGSGGYSYQNPYDPQSDPYSQPGAPQPPKKNLGMIGGIIIGVTVVVLGAILLVTLGLRGDEPTDDPTAAAGSESPSAEESTAPEEEESEPQAGDEVGQCLPYEPAVADDGYGDGLVLAESCDAEDAFWTITAQSYDVSDIAVDDEGYLVDNAPVYDFCGESVGAYHPGQPWTNWHYVYSSGGLDSLYCIEAIDKTNAESEGVPVTPTEGDCFDKTSEWWTVDCSSDKAVYEATGVVELDEPTDLSDEEAAEQATCGGNLYWELPDPEGRTTALLCGNEL</sequence>
<evidence type="ECO:0000313" key="3">
    <source>
        <dbReference type="EMBL" id="THV41566.1"/>
    </source>
</evidence>
<proteinExistence type="predicted"/>